<dbReference type="Gene3D" id="3.40.50.720">
    <property type="entry name" value="NAD(P)-binding Rossmann-like Domain"/>
    <property type="match status" value="1"/>
</dbReference>
<dbReference type="PANTHER" id="PTHR43677">
    <property type="entry name" value="SHORT-CHAIN DEHYDROGENASE/REDUCTASE"/>
    <property type="match status" value="1"/>
</dbReference>
<dbReference type="AlphaFoldDB" id="A0A543NEC1"/>
<dbReference type="Proteomes" id="UP000317422">
    <property type="component" value="Unassembled WGS sequence"/>
</dbReference>
<dbReference type="InterPro" id="IPR011032">
    <property type="entry name" value="GroES-like_sf"/>
</dbReference>
<dbReference type="InterPro" id="IPR002364">
    <property type="entry name" value="Quin_OxRdtase/zeta-crystal_CS"/>
</dbReference>
<gene>
    <name evidence="3" type="ORF">FHX37_0026</name>
</gene>
<dbReference type="InterPro" id="IPR036291">
    <property type="entry name" value="NAD(P)-bd_dom_sf"/>
</dbReference>
<dbReference type="PROSITE" id="PS01162">
    <property type="entry name" value="QOR_ZETA_CRYSTAL"/>
    <property type="match status" value="1"/>
</dbReference>
<dbReference type="SUPFAM" id="SSF51735">
    <property type="entry name" value="NAD(P)-binding Rossmann-fold domains"/>
    <property type="match status" value="1"/>
</dbReference>
<proteinExistence type="predicted"/>
<name>A0A543NEC1_9ACTN</name>
<dbReference type="InterPro" id="IPR051397">
    <property type="entry name" value="Zn-ADH-like_protein"/>
</dbReference>
<keyword evidence="4" id="KW-1185">Reference proteome</keyword>
<evidence type="ECO:0000313" key="3">
    <source>
        <dbReference type="EMBL" id="TQN30165.1"/>
    </source>
</evidence>
<evidence type="ECO:0000313" key="4">
    <source>
        <dbReference type="Proteomes" id="UP000317422"/>
    </source>
</evidence>
<organism evidence="3 4">
    <name type="scientific">Haloactinospora alba</name>
    <dbReference type="NCBI Taxonomy" id="405555"/>
    <lineage>
        <taxon>Bacteria</taxon>
        <taxon>Bacillati</taxon>
        <taxon>Actinomycetota</taxon>
        <taxon>Actinomycetes</taxon>
        <taxon>Streptosporangiales</taxon>
        <taxon>Nocardiopsidaceae</taxon>
        <taxon>Haloactinospora</taxon>
    </lineage>
</organism>
<dbReference type="EMBL" id="VFQC01000001">
    <property type="protein sequence ID" value="TQN30165.1"/>
    <property type="molecule type" value="Genomic_DNA"/>
</dbReference>
<evidence type="ECO:0000256" key="1">
    <source>
        <dbReference type="SAM" id="MobiDB-lite"/>
    </source>
</evidence>
<comment type="caution">
    <text evidence="3">The sequence shown here is derived from an EMBL/GenBank/DDBJ whole genome shotgun (WGS) entry which is preliminary data.</text>
</comment>
<protein>
    <submittedName>
        <fullName evidence="3">NADPH2:quinone reductase</fullName>
    </submittedName>
</protein>
<dbReference type="SMART" id="SM00829">
    <property type="entry name" value="PKS_ER"/>
    <property type="match status" value="1"/>
</dbReference>
<dbReference type="OrthoDB" id="4190732at2"/>
<dbReference type="RefSeq" id="WP_141921444.1">
    <property type="nucleotide sequence ID" value="NZ_VFQC01000001.1"/>
</dbReference>
<dbReference type="PANTHER" id="PTHR43677:SF4">
    <property type="entry name" value="QUINONE OXIDOREDUCTASE-LIKE PROTEIN 2"/>
    <property type="match status" value="1"/>
</dbReference>
<dbReference type="Gene3D" id="3.90.180.10">
    <property type="entry name" value="Medium-chain alcohol dehydrogenases, catalytic domain"/>
    <property type="match status" value="1"/>
</dbReference>
<feature type="region of interest" description="Disordered" evidence="1">
    <location>
        <begin position="1"/>
        <end position="27"/>
    </location>
</feature>
<feature type="domain" description="Enoyl reductase (ER)" evidence="2">
    <location>
        <begin position="11"/>
        <end position="325"/>
    </location>
</feature>
<dbReference type="CDD" id="cd08241">
    <property type="entry name" value="QOR1"/>
    <property type="match status" value="1"/>
</dbReference>
<dbReference type="InterPro" id="IPR013149">
    <property type="entry name" value="ADH-like_C"/>
</dbReference>
<dbReference type="GO" id="GO:0016491">
    <property type="term" value="F:oxidoreductase activity"/>
    <property type="evidence" value="ECO:0007669"/>
    <property type="project" value="InterPro"/>
</dbReference>
<reference evidence="3 4" key="1">
    <citation type="submission" date="2019-06" db="EMBL/GenBank/DDBJ databases">
        <title>Sequencing the genomes of 1000 actinobacteria strains.</title>
        <authorList>
            <person name="Klenk H.-P."/>
        </authorList>
    </citation>
    <scope>NUCLEOTIDE SEQUENCE [LARGE SCALE GENOMIC DNA]</scope>
    <source>
        <strain evidence="3 4">DSM 45015</strain>
    </source>
</reference>
<dbReference type="Pfam" id="PF00107">
    <property type="entry name" value="ADH_zinc_N"/>
    <property type="match status" value="1"/>
</dbReference>
<dbReference type="Pfam" id="PF08240">
    <property type="entry name" value="ADH_N"/>
    <property type="match status" value="1"/>
</dbReference>
<accession>A0A543NEC1</accession>
<dbReference type="InterPro" id="IPR020843">
    <property type="entry name" value="ER"/>
</dbReference>
<evidence type="ECO:0000259" key="2">
    <source>
        <dbReference type="SMART" id="SM00829"/>
    </source>
</evidence>
<sequence length="337" mass="35330">MQALRVHEPGEPRDVLRPEEIHPPRPGKGEVLVRVRAAPVNFPDALLCREMYQVKPPMPFTPGVELCGDVVEPGEGVTGLAEGDRVIGGAELPAGAFAEYALMSADSAYPAPASLGDDAAAAMFIAYQTGWFALHRRAGLREGETVLVHAAAGGVGSAAIQLAKAAGARVIAVAGGAEKARTASELGADIVVDRRSDDFVPVVKDATDQRGADVVFDPVGGDAFARSTKCVAFEGRIVIIGFASGTIPTPGLNHALIKNYSLLGLHWGLYRQRAPELVTEAHHHLTDLADRGLISPLVSERVDAGSLPDAVQRVAEGSTTGRLVFRPQTGTGEPPHA</sequence>
<dbReference type="SUPFAM" id="SSF50129">
    <property type="entry name" value="GroES-like"/>
    <property type="match status" value="1"/>
</dbReference>
<dbReference type="GO" id="GO:0008270">
    <property type="term" value="F:zinc ion binding"/>
    <property type="evidence" value="ECO:0007669"/>
    <property type="project" value="InterPro"/>
</dbReference>
<dbReference type="InterPro" id="IPR013154">
    <property type="entry name" value="ADH-like_N"/>
</dbReference>